<evidence type="ECO:0000259" key="17">
    <source>
        <dbReference type="PROSITE" id="PS50089"/>
    </source>
</evidence>
<evidence type="ECO:0000256" key="12">
    <source>
        <dbReference type="ARBA" id="ARBA00023136"/>
    </source>
</evidence>
<dbReference type="GO" id="GO:0008270">
    <property type="term" value="F:zinc ion binding"/>
    <property type="evidence" value="ECO:0007669"/>
    <property type="project" value="UniProtKB-KW"/>
</dbReference>
<dbReference type="Gene3D" id="3.30.40.10">
    <property type="entry name" value="Zinc/RING finger domain, C3HC4 (zinc finger)"/>
    <property type="match status" value="1"/>
</dbReference>
<evidence type="ECO:0000256" key="6">
    <source>
        <dbReference type="ARBA" id="ARBA00022692"/>
    </source>
</evidence>
<feature type="region of interest" description="Disordered" evidence="15">
    <location>
        <begin position="176"/>
        <end position="195"/>
    </location>
</feature>
<accession>A0A6A2WTZ4</accession>
<keyword evidence="9" id="KW-0833">Ubl conjugation pathway</keyword>
<dbReference type="PANTHER" id="PTHR14155">
    <property type="entry name" value="RING FINGER DOMAIN-CONTAINING"/>
    <property type="match status" value="1"/>
</dbReference>
<dbReference type="SUPFAM" id="SSF57850">
    <property type="entry name" value="RING/U-box"/>
    <property type="match status" value="1"/>
</dbReference>
<dbReference type="InterPro" id="IPR013083">
    <property type="entry name" value="Znf_RING/FYVE/PHD"/>
</dbReference>
<keyword evidence="12 16" id="KW-0472">Membrane</keyword>
<feature type="compositionally biased region" description="Basic and acidic residues" evidence="15">
    <location>
        <begin position="362"/>
        <end position="376"/>
    </location>
</feature>
<protein>
    <recommendedName>
        <fullName evidence="4">RING-type E3 ubiquitin transferase</fullName>
        <ecNumber evidence="4">2.3.2.27</ecNumber>
    </recommendedName>
</protein>
<evidence type="ECO:0000313" key="19">
    <source>
        <dbReference type="Proteomes" id="UP000436088"/>
    </source>
</evidence>
<dbReference type="AlphaFoldDB" id="A0A6A2WTZ4"/>
<keyword evidence="7" id="KW-0479">Metal-binding</keyword>
<keyword evidence="11 16" id="KW-1133">Transmembrane helix</keyword>
<comment type="catalytic activity">
    <reaction evidence="1">
        <text>S-ubiquitinyl-[E2 ubiquitin-conjugating enzyme]-L-cysteine + [acceptor protein]-L-lysine = [E2 ubiquitin-conjugating enzyme]-L-cysteine + N(6)-ubiquitinyl-[acceptor protein]-L-lysine.</text>
        <dbReference type="EC" id="2.3.2.27"/>
    </reaction>
</comment>
<evidence type="ECO:0000256" key="4">
    <source>
        <dbReference type="ARBA" id="ARBA00012483"/>
    </source>
</evidence>
<evidence type="ECO:0000256" key="15">
    <source>
        <dbReference type="SAM" id="MobiDB-lite"/>
    </source>
</evidence>
<dbReference type="PANTHER" id="PTHR14155:SF583">
    <property type="entry name" value="RING-TYPE DOMAIN-CONTAINING PROTEIN"/>
    <property type="match status" value="1"/>
</dbReference>
<evidence type="ECO:0000256" key="2">
    <source>
        <dbReference type="ARBA" id="ARBA00004167"/>
    </source>
</evidence>
<name>A0A6A2WTZ4_HIBSY</name>
<dbReference type="EC" id="2.3.2.27" evidence="4"/>
<evidence type="ECO:0000256" key="10">
    <source>
        <dbReference type="ARBA" id="ARBA00022833"/>
    </source>
</evidence>
<evidence type="ECO:0000256" key="14">
    <source>
        <dbReference type="PROSITE-ProRule" id="PRU00175"/>
    </source>
</evidence>
<evidence type="ECO:0000256" key="8">
    <source>
        <dbReference type="ARBA" id="ARBA00022771"/>
    </source>
</evidence>
<comment type="similarity">
    <text evidence="13">Belongs to the RING-type zinc finger family. ATL subfamily.</text>
</comment>
<dbReference type="EMBL" id="VEPZ02001739">
    <property type="protein sequence ID" value="KAE8658955.1"/>
    <property type="molecule type" value="Genomic_DNA"/>
</dbReference>
<dbReference type="InterPro" id="IPR053238">
    <property type="entry name" value="RING-H2_zinc_finger"/>
</dbReference>
<evidence type="ECO:0000256" key="11">
    <source>
        <dbReference type="ARBA" id="ARBA00022989"/>
    </source>
</evidence>
<sequence length="376" mass="42115">MSTAQSQVTSAPPPPPINPYGPVGHRFNPSMAIIMVVLVTVFFFMGFFSVYIRQCAERRSQGGNWDWDGAVNFGRRSRRSIRGLDPSVIESFPTFLYSTVKGFKIGKDTLECAVCLNEFEDDETLRMIPTCSHVFHPGCIDAWLSSHSTCPVCRSNLVSNPDETVITCAAVVQVNDSDSEHETRPENTNPIDQPSHVDVVNQITDTESPDVNQVAKQQRSRSTGWRLTLLFPRSHSTGHSLVQTTENRERFTLRLPEDVRSQLMNSSLSRIKSCESLPRARSLKRGYRSRSLGRNYYNYERFDQRGFTTTPPFFSRFGSIRSPKPVVGGCDEGSATPSRSLTKSIKSSFDRLLIGGSGEENVGDRSLDRLRSESQV</sequence>
<dbReference type="SMART" id="SM00184">
    <property type="entry name" value="RING"/>
    <property type="match status" value="1"/>
</dbReference>
<comment type="subcellular location">
    <subcellularLocation>
        <location evidence="2">Membrane</location>
        <topology evidence="2">Single-pass membrane protein</topology>
    </subcellularLocation>
</comment>
<dbReference type="FunFam" id="3.30.40.10:FF:000187">
    <property type="entry name" value="E3 ubiquitin-protein ligase ATL6"/>
    <property type="match status" value="1"/>
</dbReference>
<evidence type="ECO:0000256" key="9">
    <source>
        <dbReference type="ARBA" id="ARBA00022786"/>
    </source>
</evidence>
<dbReference type="PROSITE" id="PS50089">
    <property type="entry name" value="ZF_RING_2"/>
    <property type="match status" value="1"/>
</dbReference>
<keyword evidence="10" id="KW-0862">Zinc</keyword>
<dbReference type="Pfam" id="PF13639">
    <property type="entry name" value="zf-RING_2"/>
    <property type="match status" value="1"/>
</dbReference>
<feature type="domain" description="RING-type" evidence="17">
    <location>
        <begin position="112"/>
        <end position="154"/>
    </location>
</feature>
<organism evidence="18 19">
    <name type="scientific">Hibiscus syriacus</name>
    <name type="common">Rose of Sharon</name>
    <dbReference type="NCBI Taxonomy" id="106335"/>
    <lineage>
        <taxon>Eukaryota</taxon>
        <taxon>Viridiplantae</taxon>
        <taxon>Streptophyta</taxon>
        <taxon>Embryophyta</taxon>
        <taxon>Tracheophyta</taxon>
        <taxon>Spermatophyta</taxon>
        <taxon>Magnoliopsida</taxon>
        <taxon>eudicotyledons</taxon>
        <taxon>Gunneridae</taxon>
        <taxon>Pentapetalae</taxon>
        <taxon>rosids</taxon>
        <taxon>malvids</taxon>
        <taxon>Malvales</taxon>
        <taxon>Malvaceae</taxon>
        <taxon>Malvoideae</taxon>
        <taxon>Hibiscus</taxon>
    </lineage>
</organism>
<evidence type="ECO:0000256" key="13">
    <source>
        <dbReference type="ARBA" id="ARBA00024209"/>
    </source>
</evidence>
<keyword evidence="6 16" id="KW-0812">Transmembrane</keyword>
<gene>
    <name evidence="18" type="ORF">F3Y22_tig00116965pilonHSYRG00480</name>
</gene>
<proteinExistence type="inferred from homology"/>
<keyword evidence="5" id="KW-0808">Transferase</keyword>
<evidence type="ECO:0000256" key="16">
    <source>
        <dbReference type="SAM" id="Phobius"/>
    </source>
</evidence>
<feature type="transmembrane region" description="Helical" evidence="16">
    <location>
        <begin position="31"/>
        <end position="52"/>
    </location>
</feature>
<evidence type="ECO:0000313" key="18">
    <source>
        <dbReference type="EMBL" id="KAE8658955.1"/>
    </source>
</evidence>
<comment type="pathway">
    <text evidence="3">Protein modification; protein ubiquitination.</text>
</comment>
<evidence type="ECO:0000256" key="3">
    <source>
        <dbReference type="ARBA" id="ARBA00004906"/>
    </source>
</evidence>
<dbReference type="Proteomes" id="UP000436088">
    <property type="component" value="Unassembled WGS sequence"/>
</dbReference>
<dbReference type="CDD" id="cd16461">
    <property type="entry name" value="RING-H2_EL5-like"/>
    <property type="match status" value="1"/>
</dbReference>
<dbReference type="InterPro" id="IPR001841">
    <property type="entry name" value="Znf_RING"/>
</dbReference>
<evidence type="ECO:0000256" key="5">
    <source>
        <dbReference type="ARBA" id="ARBA00022679"/>
    </source>
</evidence>
<dbReference type="GO" id="GO:0061630">
    <property type="term" value="F:ubiquitin protein ligase activity"/>
    <property type="evidence" value="ECO:0007669"/>
    <property type="project" value="UniProtKB-EC"/>
</dbReference>
<reference evidence="18" key="1">
    <citation type="submission" date="2019-09" db="EMBL/GenBank/DDBJ databases">
        <title>Draft genome information of white flower Hibiscus syriacus.</title>
        <authorList>
            <person name="Kim Y.-M."/>
        </authorList>
    </citation>
    <scope>NUCLEOTIDE SEQUENCE [LARGE SCALE GENOMIC DNA]</scope>
    <source>
        <strain evidence="18">YM2019G1</strain>
    </source>
</reference>
<dbReference type="GO" id="GO:0016020">
    <property type="term" value="C:membrane"/>
    <property type="evidence" value="ECO:0007669"/>
    <property type="project" value="UniProtKB-SubCell"/>
</dbReference>
<comment type="caution">
    <text evidence="18">The sequence shown here is derived from an EMBL/GenBank/DDBJ whole genome shotgun (WGS) entry which is preliminary data.</text>
</comment>
<evidence type="ECO:0000256" key="7">
    <source>
        <dbReference type="ARBA" id="ARBA00022723"/>
    </source>
</evidence>
<feature type="region of interest" description="Disordered" evidence="15">
    <location>
        <begin position="356"/>
        <end position="376"/>
    </location>
</feature>
<keyword evidence="19" id="KW-1185">Reference proteome</keyword>
<keyword evidence="8 14" id="KW-0863">Zinc-finger</keyword>
<evidence type="ECO:0000256" key="1">
    <source>
        <dbReference type="ARBA" id="ARBA00000900"/>
    </source>
</evidence>